<dbReference type="SUPFAM" id="SSF48452">
    <property type="entry name" value="TPR-like"/>
    <property type="match status" value="1"/>
</dbReference>
<feature type="transmembrane region" description="Helical" evidence="4">
    <location>
        <begin position="220"/>
        <end position="239"/>
    </location>
</feature>
<dbReference type="AlphaFoldDB" id="A0A9D7XS86"/>
<evidence type="ECO:0000256" key="2">
    <source>
        <dbReference type="ARBA" id="ARBA00022803"/>
    </source>
</evidence>
<dbReference type="PROSITE" id="PS50005">
    <property type="entry name" value="TPR"/>
    <property type="match status" value="4"/>
</dbReference>
<comment type="caution">
    <text evidence="5">The sequence shown here is derived from an EMBL/GenBank/DDBJ whole genome shotgun (WGS) entry which is preliminary data.</text>
</comment>
<feature type="transmembrane region" description="Helical" evidence="4">
    <location>
        <begin position="101"/>
        <end position="122"/>
    </location>
</feature>
<dbReference type="PANTHER" id="PTHR44227:SF3">
    <property type="entry name" value="PROTEIN O-MANNOSYL-TRANSFERASE TMTC4"/>
    <property type="match status" value="1"/>
</dbReference>
<dbReference type="EMBL" id="JADKGY010000031">
    <property type="protein sequence ID" value="MBK9984776.1"/>
    <property type="molecule type" value="Genomic_DNA"/>
</dbReference>
<keyword evidence="2 3" id="KW-0802">TPR repeat</keyword>
<dbReference type="InterPro" id="IPR019734">
    <property type="entry name" value="TPR_rpt"/>
</dbReference>
<evidence type="ECO:0000256" key="3">
    <source>
        <dbReference type="PROSITE-ProRule" id="PRU00339"/>
    </source>
</evidence>
<dbReference type="SMART" id="SM00028">
    <property type="entry name" value="TPR"/>
    <property type="match status" value="6"/>
</dbReference>
<feature type="transmembrane region" description="Helical" evidence="4">
    <location>
        <begin position="343"/>
        <end position="361"/>
    </location>
</feature>
<feature type="transmembrane region" description="Helical" evidence="4">
    <location>
        <begin position="282"/>
        <end position="301"/>
    </location>
</feature>
<keyword evidence="4" id="KW-0472">Membrane</keyword>
<evidence type="ECO:0000313" key="6">
    <source>
        <dbReference type="Proteomes" id="UP000808337"/>
    </source>
</evidence>
<dbReference type="Pfam" id="PF13414">
    <property type="entry name" value="TPR_11"/>
    <property type="match status" value="1"/>
</dbReference>
<proteinExistence type="predicted"/>
<protein>
    <submittedName>
        <fullName evidence="5">Tetratricopeptide repeat protein</fullName>
    </submittedName>
</protein>
<feature type="transmembrane region" description="Helical" evidence="4">
    <location>
        <begin position="181"/>
        <end position="208"/>
    </location>
</feature>
<gene>
    <name evidence="5" type="ORF">IPP15_20840</name>
</gene>
<dbReference type="Proteomes" id="UP000808337">
    <property type="component" value="Unassembled WGS sequence"/>
</dbReference>
<dbReference type="InterPro" id="IPR011990">
    <property type="entry name" value="TPR-like_helical_dom_sf"/>
</dbReference>
<reference evidence="5 6" key="1">
    <citation type="submission" date="2020-10" db="EMBL/GenBank/DDBJ databases">
        <title>Connecting structure to function with the recovery of over 1000 high-quality activated sludge metagenome-assembled genomes encoding full-length rRNA genes using long-read sequencing.</title>
        <authorList>
            <person name="Singleton C.M."/>
            <person name="Petriglieri F."/>
            <person name="Kristensen J.M."/>
            <person name="Kirkegaard R.H."/>
            <person name="Michaelsen T.Y."/>
            <person name="Andersen M.H."/>
            <person name="Karst S.M."/>
            <person name="Dueholm M.S."/>
            <person name="Nielsen P.H."/>
            <person name="Albertsen M."/>
        </authorList>
    </citation>
    <scope>NUCLEOTIDE SEQUENCE [LARGE SCALE GENOMIC DNA]</scope>
    <source>
        <strain evidence="5">Ribe_18-Q3-R11-54_MAXAC.273</strain>
    </source>
</reference>
<feature type="repeat" description="TPR" evidence="3">
    <location>
        <begin position="511"/>
        <end position="544"/>
    </location>
</feature>
<dbReference type="GO" id="GO:0030968">
    <property type="term" value="P:endoplasmic reticulum unfolded protein response"/>
    <property type="evidence" value="ECO:0007669"/>
    <property type="project" value="TreeGrafter"/>
</dbReference>
<dbReference type="InterPro" id="IPR052346">
    <property type="entry name" value="O-mannosyl-transferase_TMTC"/>
</dbReference>
<dbReference type="Gene3D" id="1.25.40.10">
    <property type="entry name" value="Tetratricopeptide repeat domain"/>
    <property type="match status" value="2"/>
</dbReference>
<feature type="transmembrane region" description="Helical" evidence="4">
    <location>
        <begin position="20"/>
        <end position="40"/>
    </location>
</feature>
<feature type="transmembrane region" description="Helical" evidence="4">
    <location>
        <begin position="368"/>
        <end position="386"/>
    </location>
</feature>
<dbReference type="GO" id="GO:0035269">
    <property type="term" value="P:protein O-linked glycosylation via mannose"/>
    <property type="evidence" value="ECO:0007669"/>
    <property type="project" value="TreeGrafter"/>
</dbReference>
<keyword evidence="4" id="KW-0812">Transmembrane</keyword>
<keyword evidence="4" id="KW-1133">Transmembrane helix</keyword>
<feature type="transmembrane region" description="Helical" evidence="4">
    <location>
        <begin position="308"/>
        <end position="327"/>
    </location>
</feature>
<sequence>MANKKLKPAVAKKSVQKLKLWHYLLLVAIPAIIYGRTIFFDYVMHDDDKMIKENPMLKEGFNLPLAFTTDAWFMDARIELYRPWQSITYMIDYAIGKTNPAVYHVHNLIIFILGVVLLFFFLQFYFKPLLAWAGALLYGMNLLTPHVVGWIAARGDLYLMVFGLSFLILVQRYLKSGSAKSLWLAVPFFFMALLTKESAIALLPIAFVMMYMEKKKMPDAVAWMWLGINGVLFIVYFVLRGKAIASAGNLAALAFFHNLRSLPEEFFKMIIPLGFSVMPGYSIFWTLGGVVLLGIFGYLVWKNKPDQRILISGFALWLAPLLPSMAYEPSFAGVAYDYLDHRAWFPYVGLWLIALGLIDKIKFINKAYAPVVFGSVLVIWSGVNLWRSGTYQNWESYYSNAIYTNPGSGLANLNYGSMLRDEGKWEEALPYIEKGVQLSPDYTDAKVRLAEAYFNLKKYNEAIEISNAVIAKEPKNLTALQFRGSSYGASGQTGEAAKDFKTILEADPTNTHGLFNLGVAYKESNMLNEAIETYSKLISLQPDFPNVYFERGFCYGKMGLFTQAKGDMDASIKIQPTHGASYFFRGRAWEALGDPKSACADWKKALELGTKDAEPYIRDKCNQ</sequence>
<feature type="repeat" description="TPR" evidence="3">
    <location>
        <begin position="409"/>
        <end position="442"/>
    </location>
</feature>
<feature type="repeat" description="TPR" evidence="3">
    <location>
        <begin position="477"/>
        <end position="510"/>
    </location>
</feature>
<dbReference type="Pfam" id="PF14559">
    <property type="entry name" value="TPR_19"/>
    <property type="match status" value="1"/>
</dbReference>
<keyword evidence="1" id="KW-0677">Repeat</keyword>
<dbReference type="GO" id="GO:0000030">
    <property type="term" value="F:mannosyltransferase activity"/>
    <property type="evidence" value="ECO:0007669"/>
    <property type="project" value="TreeGrafter"/>
</dbReference>
<evidence type="ECO:0000313" key="5">
    <source>
        <dbReference type="EMBL" id="MBK9984776.1"/>
    </source>
</evidence>
<name>A0A9D7XS86_9BACT</name>
<evidence type="ECO:0000256" key="4">
    <source>
        <dbReference type="SAM" id="Phobius"/>
    </source>
</evidence>
<feature type="transmembrane region" description="Helical" evidence="4">
    <location>
        <begin position="129"/>
        <end position="151"/>
    </location>
</feature>
<feature type="repeat" description="TPR" evidence="3">
    <location>
        <begin position="443"/>
        <end position="476"/>
    </location>
</feature>
<accession>A0A9D7XS86</accession>
<evidence type="ECO:0000256" key="1">
    <source>
        <dbReference type="ARBA" id="ARBA00022737"/>
    </source>
</evidence>
<dbReference type="PANTHER" id="PTHR44227">
    <property type="match status" value="1"/>
</dbReference>
<organism evidence="5 6">
    <name type="scientific">Candidatus Opimibacter skivensis</name>
    <dbReference type="NCBI Taxonomy" id="2982028"/>
    <lineage>
        <taxon>Bacteria</taxon>
        <taxon>Pseudomonadati</taxon>
        <taxon>Bacteroidota</taxon>
        <taxon>Saprospiria</taxon>
        <taxon>Saprospirales</taxon>
        <taxon>Saprospiraceae</taxon>
        <taxon>Candidatus Opimibacter</taxon>
    </lineage>
</organism>